<evidence type="ECO:0000313" key="2">
    <source>
        <dbReference type="EMBL" id="WMT04605.1"/>
    </source>
</evidence>
<sequence length="158" mass="17039">MTAYAPLRHLAAVAVLAAAFAAPADAASAGIDPATRAAIEATCFDYLDGQLEGDPARVARSLHPDLAKRRVLGATADETLGLRRMSKDELVELTRQGALKTPKAQWNRSCAALDVAGNVAVARAETPWFVDFFHLGKFGERWIIVNALWYAKPKPVEP</sequence>
<feature type="signal peptide" evidence="1">
    <location>
        <begin position="1"/>
        <end position="26"/>
    </location>
</feature>
<gene>
    <name evidence="2" type="ORF">RDV84_07160</name>
</gene>
<keyword evidence="3" id="KW-1185">Reference proteome</keyword>
<evidence type="ECO:0000256" key="1">
    <source>
        <dbReference type="SAM" id="SignalP"/>
    </source>
</evidence>
<keyword evidence="1" id="KW-0732">Signal</keyword>
<name>A0ABY9PCW3_9GAMM</name>
<dbReference type="RefSeq" id="WP_309152910.1">
    <property type="nucleotide sequence ID" value="NZ_CP133568.1"/>
</dbReference>
<accession>A0ABY9PCW3</accession>
<dbReference type="SUPFAM" id="SSF54427">
    <property type="entry name" value="NTF2-like"/>
    <property type="match status" value="1"/>
</dbReference>
<evidence type="ECO:0000313" key="3">
    <source>
        <dbReference type="Proteomes" id="UP001229313"/>
    </source>
</evidence>
<dbReference type="Proteomes" id="UP001229313">
    <property type="component" value="Chromosome"/>
</dbReference>
<organism evidence="2 3">
    <name type="scientific">Lysobacter yananisis</name>
    <dbReference type="NCBI Taxonomy" id="1003114"/>
    <lineage>
        <taxon>Bacteria</taxon>
        <taxon>Pseudomonadati</taxon>
        <taxon>Pseudomonadota</taxon>
        <taxon>Gammaproteobacteria</taxon>
        <taxon>Lysobacterales</taxon>
        <taxon>Lysobacteraceae</taxon>
        <taxon>Lysobacter</taxon>
    </lineage>
</organism>
<dbReference type="Pfam" id="PF12893">
    <property type="entry name" value="Lumazine_bd_2"/>
    <property type="match status" value="1"/>
</dbReference>
<dbReference type="Gene3D" id="3.10.450.50">
    <property type="match status" value="1"/>
</dbReference>
<proteinExistence type="predicted"/>
<reference evidence="2 3" key="1">
    <citation type="submission" date="2023-08" db="EMBL/GenBank/DDBJ databases">
        <title>The whole genome sequence of Lysobacter yananisis.</title>
        <authorList>
            <person name="Sun H."/>
        </authorList>
    </citation>
    <scope>NUCLEOTIDE SEQUENCE [LARGE SCALE GENOMIC DNA]</scope>
    <source>
        <strain evidence="2 3">SNNU513</strain>
    </source>
</reference>
<dbReference type="EMBL" id="CP133568">
    <property type="protein sequence ID" value="WMT04605.1"/>
    <property type="molecule type" value="Genomic_DNA"/>
</dbReference>
<dbReference type="InterPro" id="IPR032710">
    <property type="entry name" value="NTF2-like_dom_sf"/>
</dbReference>
<protein>
    <submittedName>
        <fullName evidence="2">Nuclear transport factor 2 family protein</fullName>
    </submittedName>
</protein>
<dbReference type="InterPro" id="IPR039437">
    <property type="entry name" value="FrzH/put_lumazine-bd"/>
</dbReference>
<feature type="chain" id="PRO_5045976897" evidence="1">
    <location>
        <begin position="27"/>
        <end position="158"/>
    </location>
</feature>